<dbReference type="Pfam" id="PF03575">
    <property type="entry name" value="Peptidase_S51"/>
    <property type="match status" value="1"/>
</dbReference>
<dbReference type="CDD" id="cd03129">
    <property type="entry name" value="GAT1_Peptidase_E_like"/>
    <property type="match status" value="1"/>
</dbReference>
<proteinExistence type="inferred from homology"/>
<name>A0A0R1Q0Z8_9LACO</name>
<sequence length="217" mass="24480">MMCKKKGWQFMKKIFLTSYFAGTSAIFQQFISTIKIDDRKVLYIPTASAVEEYTGYIDEGKKALEILGFTIDEFDIAQNDENEAFAKIASAKILFIAGGNTFYLLQELKNKHLLQPIRERINNGLPYIGESAGAIILAPSIEYNKIMDSPSVAPTLTDYTSLDVVDFYTLPHYIEAPFTKTVQETFKTYKNKLNLVPINNSEAIVITDKGHSIVRQP</sequence>
<gene>
    <name evidence="5" type="ORF">FD20_GL002090</name>
</gene>
<dbReference type="GO" id="GO:0006508">
    <property type="term" value="P:proteolysis"/>
    <property type="evidence" value="ECO:0007669"/>
    <property type="project" value="UniProtKB-KW"/>
</dbReference>
<dbReference type="STRING" id="1423812.FD20_GL002090"/>
<comment type="caution">
    <text evidence="5">The sequence shown here is derived from an EMBL/GenBank/DDBJ whole genome shotgun (WGS) entry which is preliminary data.</text>
</comment>
<evidence type="ECO:0000313" key="6">
    <source>
        <dbReference type="Proteomes" id="UP000051155"/>
    </source>
</evidence>
<accession>A0A0R1Q0Z8</accession>
<reference evidence="5 6" key="1">
    <citation type="journal article" date="2015" name="Genome Announc.">
        <title>Expanding the biotechnology potential of lactobacilli through comparative genomics of 213 strains and associated genera.</title>
        <authorList>
            <person name="Sun Z."/>
            <person name="Harris H.M."/>
            <person name="McCann A."/>
            <person name="Guo C."/>
            <person name="Argimon S."/>
            <person name="Zhang W."/>
            <person name="Yang X."/>
            <person name="Jeffery I.B."/>
            <person name="Cooney J.C."/>
            <person name="Kagawa T.F."/>
            <person name="Liu W."/>
            <person name="Song Y."/>
            <person name="Salvetti E."/>
            <person name="Wrobel A."/>
            <person name="Rasinkangas P."/>
            <person name="Parkhill J."/>
            <person name="Rea M.C."/>
            <person name="O'Sullivan O."/>
            <person name="Ritari J."/>
            <person name="Douillard F.P."/>
            <person name="Paul Ross R."/>
            <person name="Yang R."/>
            <person name="Briner A.E."/>
            <person name="Felis G.E."/>
            <person name="de Vos W.M."/>
            <person name="Barrangou R."/>
            <person name="Klaenhammer T.R."/>
            <person name="Caufield P.W."/>
            <person name="Cui Y."/>
            <person name="Zhang H."/>
            <person name="O'Toole P.W."/>
        </authorList>
    </citation>
    <scope>NUCLEOTIDE SEQUENCE [LARGE SCALE GENOMIC DNA]</scope>
    <source>
        <strain evidence="5 6">DSM 19971</strain>
    </source>
</reference>
<comment type="similarity">
    <text evidence="1">Belongs to the peptidase S51 family.</text>
</comment>
<keyword evidence="3" id="KW-0378">Hydrolase</keyword>
<dbReference type="Gene3D" id="3.40.50.880">
    <property type="match status" value="1"/>
</dbReference>
<dbReference type="Proteomes" id="UP000051155">
    <property type="component" value="Unassembled WGS sequence"/>
</dbReference>
<dbReference type="PATRIC" id="fig|1423812.3.peg.2220"/>
<keyword evidence="4" id="KW-0720">Serine protease</keyword>
<evidence type="ECO:0000256" key="4">
    <source>
        <dbReference type="ARBA" id="ARBA00022825"/>
    </source>
</evidence>
<dbReference type="PANTHER" id="PTHR20842:SF0">
    <property type="entry name" value="ALPHA-ASPARTYL DIPEPTIDASE"/>
    <property type="match status" value="1"/>
</dbReference>
<protein>
    <submittedName>
        <fullName evidence="5">Peptidase E</fullName>
    </submittedName>
</protein>
<dbReference type="EMBL" id="AZEG01000006">
    <property type="protein sequence ID" value="KRL38142.1"/>
    <property type="molecule type" value="Genomic_DNA"/>
</dbReference>
<dbReference type="PANTHER" id="PTHR20842">
    <property type="entry name" value="PROTEASE S51 ALPHA-ASPARTYL DIPEPTIDASE"/>
    <property type="match status" value="1"/>
</dbReference>
<evidence type="ECO:0000256" key="3">
    <source>
        <dbReference type="ARBA" id="ARBA00022801"/>
    </source>
</evidence>
<evidence type="ECO:0000313" key="5">
    <source>
        <dbReference type="EMBL" id="KRL38142.1"/>
    </source>
</evidence>
<dbReference type="GO" id="GO:0008236">
    <property type="term" value="F:serine-type peptidase activity"/>
    <property type="evidence" value="ECO:0007669"/>
    <property type="project" value="UniProtKB-KW"/>
</dbReference>
<evidence type="ECO:0000256" key="2">
    <source>
        <dbReference type="ARBA" id="ARBA00022670"/>
    </source>
</evidence>
<dbReference type="InterPro" id="IPR029062">
    <property type="entry name" value="Class_I_gatase-like"/>
</dbReference>
<keyword evidence="2" id="KW-0645">Protease</keyword>
<evidence type="ECO:0000256" key="1">
    <source>
        <dbReference type="ARBA" id="ARBA00006534"/>
    </source>
</evidence>
<organism evidence="5 6">
    <name type="scientific">Liquorilactobacillus uvarum DSM 19971</name>
    <dbReference type="NCBI Taxonomy" id="1423812"/>
    <lineage>
        <taxon>Bacteria</taxon>
        <taxon>Bacillati</taxon>
        <taxon>Bacillota</taxon>
        <taxon>Bacilli</taxon>
        <taxon>Lactobacillales</taxon>
        <taxon>Lactobacillaceae</taxon>
        <taxon>Liquorilactobacillus</taxon>
    </lineage>
</organism>
<keyword evidence="6" id="KW-1185">Reference proteome</keyword>
<dbReference type="InterPro" id="IPR005320">
    <property type="entry name" value="Peptidase_S51"/>
</dbReference>
<dbReference type="SUPFAM" id="SSF52317">
    <property type="entry name" value="Class I glutamine amidotransferase-like"/>
    <property type="match status" value="1"/>
</dbReference>
<dbReference type="AlphaFoldDB" id="A0A0R1Q0Z8"/>